<dbReference type="SUPFAM" id="SSF56037">
    <property type="entry name" value="PheT/TilS domain"/>
    <property type="match status" value="1"/>
</dbReference>
<comment type="function">
    <text evidence="8">Ligates lysine onto the cytidine present at position 34 of the AUA codon-specific tRNA(Ile) that contains the anticodon CAU, in an ATP-dependent manner. Cytidine is converted to lysidine, thus changing the amino acid specificity of the tRNA from methionine to isoleucine.</text>
</comment>
<evidence type="ECO:0000256" key="9">
    <source>
        <dbReference type="SAM" id="Coils"/>
    </source>
</evidence>
<dbReference type="CDD" id="cd01992">
    <property type="entry name" value="TilS_N"/>
    <property type="match status" value="1"/>
</dbReference>
<comment type="subcellular location">
    <subcellularLocation>
        <location evidence="1 8">Cytoplasm</location>
    </subcellularLocation>
</comment>
<dbReference type="InterPro" id="IPR012094">
    <property type="entry name" value="tRNA_Ile_lys_synt"/>
</dbReference>
<keyword evidence="2 8" id="KW-0963">Cytoplasm</keyword>
<evidence type="ECO:0000256" key="2">
    <source>
        <dbReference type="ARBA" id="ARBA00022490"/>
    </source>
</evidence>
<evidence type="ECO:0000256" key="8">
    <source>
        <dbReference type="HAMAP-Rule" id="MF_01161"/>
    </source>
</evidence>
<dbReference type="GO" id="GO:0032267">
    <property type="term" value="F:tRNA(Ile)-lysidine synthase activity"/>
    <property type="evidence" value="ECO:0007669"/>
    <property type="project" value="UniProtKB-EC"/>
</dbReference>
<evidence type="ECO:0000313" key="12">
    <source>
        <dbReference type="Proteomes" id="UP000181969"/>
    </source>
</evidence>
<dbReference type="PANTHER" id="PTHR43033:SF1">
    <property type="entry name" value="TRNA(ILE)-LYSIDINE SYNTHASE-RELATED"/>
    <property type="match status" value="1"/>
</dbReference>
<dbReference type="Pfam" id="PF01171">
    <property type="entry name" value="ATP_bind_3"/>
    <property type="match status" value="1"/>
</dbReference>
<dbReference type="OrthoDB" id="9807403at2"/>
<dbReference type="NCBIfam" id="TIGR02432">
    <property type="entry name" value="lysidine_TilS_N"/>
    <property type="match status" value="1"/>
</dbReference>
<keyword evidence="6 8" id="KW-0067">ATP-binding</keyword>
<dbReference type="GO" id="GO:0006400">
    <property type="term" value="P:tRNA modification"/>
    <property type="evidence" value="ECO:0007669"/>
    <property type="project" value="UniProtKB-UniRule"/>
</dbReference>
<sequence>MNRFLKLVQQKGFFKEHRRVLVALSGGKDSMTLFNWLYAYRKELEIELFTAHVNYGLRDVADWEEEQLKKKMAELQVELEVAHYDSGEKFSEEAGRMMRYEFFRQVMEDKKCTALVTAHHKGDQVETVLMREITGRRLRHLTGIPERQVFGSGELIRPLLTFNKADFDAEEYFEDVTNAGTDYLRNRIRNQYIPALTQENPQFSEAIIDMSQEISLAFSVIKDKIAELNIIKNEINLKIFLRQSKALQHFILQEYLEKFPDLQVSKAKFSELLWIIERPQQYRSELSSAYFFVKNAQHFMIVPNQPSPKKELDIREEDPKDPSFMRVDLPMEGDIEIRQRQPGDYILMNGHHKKLRKFFIEQHVPLEKRENLLILVEKDIYAVTDLTVSDLSKALKNDKMKRTLWVKPTIREDIDNA</sequence>
<comment type="similarity">
    <text evidence="8">Belongs to the tRNA(Ile)-lysidine synthase family.</text>
</comment>
<reference evidence="11 12" key="1">
    <citation type="submission" date="2016-10" db="EMBL/GenBank/DDBJ databases">
        <authorList>
            <person name="de Groot N.N."/>
        </authorList>
    </citation>
    <scope>NUCLEOTIDE SEQUENCE [LARGE SCALE GENOMIC DNA]</scope>
    <source>
        <strain evidence="11 12">M79</strain>
    </source>
</reference>
<gene>
    <name evidence="8" type="primary">tilS</name>
    <name evidence="11" type="ORF">SAMN05216438_11016</name>
</gene>
<dbReference type="RefSeq" id="WP_074751433.1">
    <property type="nucleotide sequence ID" value="NZ_FOTJ01000010.1"/>
</dbReference>
<dbReference type="SMART" id="SM00977">
    <property type="entry name" value="TilS_C"/>
    <property type="match status" value="1"/>
</dbReference>
<dbReference type="Gene3D" id="3.40.50.620">
    <property type="entry name" value="HUPs"/>
    <property type="match status" value="1"/>
</dbReference>
<accession>A0A1I4HQJ8</accession>
<dbReference type="GO" id="GO:0005737">
    <property type="term" value="C:cytoplasm"/>
    <property type="evidence" value="ECO:0007669"/>
    <property type="project" value="UniProtKB-SubCell"/>
</dbReference>
<comment type="catalytic activity">
    <reaction evidence="7 8">
        <text>cytidine(34) in tRNA(Ile2) + L-lysine + ATP = lysidine(34) in tRNA(Ile2) + AMP + diphosphate + H(+)</text>
        <dbReference type="Rhea" id="RHEA:43744"/>
        <dbReference type="Rhea" id="RHEA-COMP:10625"/>
        <dbReference type="Rhea" id="RHEA-COMP:10670"/>
        <dbReference type="ChEBI" id="CHEBI:15378"/>
        <dbReference type="ChEBI" id="CHEBI:30616"/>
        <dbReference type="ChEBI" id="CHEBI:32551"/>
        <dbReference type="ChEBI" id="CHEBI:33019"/>
        <dbReference type="ChEBI" id="CHEBI:82748"/>
        <dbReference type="ChEBI" id="CHEBI:83665"/>
        <dbReference type="ChEBI" id="CHEBI:456215"/>
        <dbReference type="EC" id="6.3.4.19"/>
    </reaction>
</comment>
<dbReference type="GO" id="GO:0005524">
    <property type="term" value="F:ATP binding"/>
    <property type="evidence" value="ECO:0007669"/>
    <property type="project" value="UniProtKB-UniRule"/>
</dbReference>
<keyword evidence="9" id="KW-0175">Coiled coil</keyword>
<dbReference type="Proteomes" id="UP000181969">
    <property type="component" value="Unassembled WGS sequence"/>
</dbReference>
<proteinExistence type="inferred from homology"/>
<dbReference type="EC" id="6.3.4.19" evidence="8"/>
<protein>
    <recommendedName>
        <fullName evidence="8">tRNA(Ile)-lysidine synthase</fullName>
        <ecNumber evidence="8">6.3.4.19</ecNumber>
    </recommendedName>
    <alternativeName>
        <fullName evidence="8">tRNA(Ile)-2-lysyl-cytidine synthase</fullName>
    </alternativeName>
    <alternativeName>
        <fullName evidence="8">tRNA(Ile)-lysidine synthetase</fullName>
    </alternativeName>
</protein>
<evidence type="ECO:0000256" key="4">
    <source>
        <dbReference type="ARBA" id="ARBA00022694"/>
    </source>
</evidence>
<dbReference type="PANTHER" id="PTHR43033">
    <property type="entry name" value="TRNA(ILE)-LYSIDINE SYNTHASE-RELATED"/>
    <property type="match status" value="1"/>
</dbReference>
<evidence type="ECO:0000256" key="6">
    <source>
        <dbReference type="ARBA" id="ARBA00022840"/>
    </source>
</evidence>
<dbReference type="InterPro" id="IPR014729">
    <property type="entry name" value="Rossmann-like_a/b/a_fold"/>
</dbReference>
<keyword evidence="3 8" id="KW-0436">Ligase</keyword>
<dbReference type="Pfam" id="PF11734">
    <property type="entry name" value="TilS_C"/>
    <property type="match status" value="1"/>
</dbReference>
<evidence type="ECO:0000256" key="1">
    <source>
        <dbReference type="ARBA" id="ARBA00004496"/>
    </source>
</evidence>
<dbReference type="InterPro" id="IPR012795">
    <property type="entry name" value="tRNA_Ile_lys_synt_N"/>
</dbReference>
<evidence type="ECO:0000259" key="10">
    <source>
        <dbReference type="SMART" id="SM00977"/>
    </source>
</evidence>
<dbReference type="HAMAP" id="MF_01161">
    <property type="entry name" value="tRNA_Ile_lys_synt"/>
    <property type="match status" value="1"/>
</dbReference>
<dbReference type="EMBL" id="FOTJ01000010">
    <property type="protein sequence ID" value="SFL44519.1"/>
    <property type="molecule type" value="Genomic_DNA"/>
</dbReference>
<dbReference type="InterPro" id="IPR011063">
    <property type="entry name" value="TilS/TtcA_N"/>
</dbReference>
<evidence type="ECO:0000256" key="7">
    <source>
        <dbReference type="ARBA" id="ARBA00048539"/>
    </source>
</evidence>
<keyword evidence="4 8" id="KW-0819">tRNA processing</keyword>
<dbReference type="SUPFAM" id="SSF52402">
    <property type="entry name" value="Adenine nucleotide alpha hydrolases-like"/>
    <property type="match status" value="1"/>
</dbReference>
<keyword evidence="5 8" id="KW-0547">Nucleotide-binding</keyword>
<dbReference type="InterPro" id="IPR012796">
    <property type="entry name" value="Lysidine-tRNA-synth_C"/>
</dbReference>
<organism evidence="11 12">
    <name type="scientific">Lactococcus garvieae</name>
    <dbReference type="NCBI Taxonomy" id="1363"/>
    <lineage>
        <taxon>Bacteria</taxon>
        <taxon>Bacillati</taxon>
        <taxon>Bacillota</taxon>
        <taxon>Bacilli</taxon>
        <taxon>Lactobacillales</taxon>
        <taxon>Streptococcaceae</taxon>
        <taxon>Lactococcus</taxon>
    </lineage>
</organism>
<evidence type="ECO:0000256" key="5">
    <source>
        <dbReference type="ARBA" id="ARBA00022741"/>
    </source>
</evidence>
<evidence type="ECO:0000256" key="3">
    <source>
        <dbReference type="ARBA" id="ARBA00022598"/>
    </source>
</evidence>
<feature type="coiled-coil region" evidence="9">
    <location>
        <begin position="58"/>
        <end position="85"/>
    </location>
</feature>
<dbReference type="AlphaFoldDB" id="A0A1I4HQJ8"/>
<dbReference type="NCBIfam" id="TIGR02433">
    <property type="entry name" value="lysidine_TilS_C"/>
    <property type="match status" value="1"/>
</dbReference>
<feature type="domain" description="Lysidine-tRNA(Ile) synthetase C-terminal" evidence="10">
    <location>
        <begin position="335"/>
        <end position="405"/>
    </location>
</feature>
<comment type="domain">
    <text evidence="8">The N-terminal region contains the highly conserved SGGXDS motif, predicted to be a P-loop motif involved in ATP binding.</text>
</comment>
<name>A0A1I4HQJ8_9LACT</name>
<feature type="binding site" evidence="8">
    <location>
        <begin position="25"/>
        <end position="30"/>
    </location>
    <ligand>
        <name>ATP</name>
        <dbReference type="ChEBI" id="CHEBI:30616"/>
    </ligand>
</feature>
<evidence type="ECO:0000313" key="11">
    <source>
        <dbReference type="EMBL" id="SFL44519.1"/>
    </source>
</evidence>